<evidence type="ECO:0000256" key="5">
    <source>
        <dbReference type="SAM" id="SignalP"/>
    </source>
</evidence>
<reference evidence="6 7" key="1">
    <citation type="submission" date="2017-06" db="EMBL/GenBank/DDBJ databases">
        <authorList>
            <person name="Kim H.J."/>
            <person name="Triplett B.A."/>
        </authorList>
    </citation>
    <scope>NUCLEOTIDE SEQUENCE [LARGE SCALE GENOMIC DNA]</scope>
    <source>
        <strain evidence="6 7">CGMCC 4.1858</strain>
    </source>
</reference>
<dbReference type="OrthoDB" id="344301at2"/>
<evidence type="ECO:0000256" key="3">
    <source>
        <dbReference type="ARBA" id="ARBA00022801"/>
    </source>
</evidence>
<keyword evidence="4" id="KW-0325">Glycoprotein</keyword>
<dbReference type="RefSeq" id="WP_143681695.1">
    <property type="nucleotide sequence ID" value="NZ_FZOF01000023.1"/>
</dbReference>
<evidence type="ECO:0000313" key="7">
    <source>
        <dbReference type="Proteomes" id="UP000198280"/>
    </source>
</evidence>
<organism evidence="6 7">
    <name type="scientific">Actinacidiphila glaucinigra</name>
    <dbReference type="NCBI Taxonomy" id="235986"/>
    <lineage>
        <taxon>Bacteria</taxon>
        <taxon>Bacillati</taxon>
        <taxon>Actinomycetota</taxon>
        <taxon>Actinomycetes</taxon>
        <taxon>Kitasatosporales</taxon>
        <taxon>Streptomycetaceae</taxon>
        <taxon>Actinacidiphila</taxon>
    </lineage>
</organism>
<dbReference type="GO" id="GO:0008305">
    <property type="term" value="C:integrin complex"/>
    <property type="evidence" value="ECO:0007669"/>
    <property type="project" value="InterPro"/>
</dbReference>
<dbReference type="InterPro" id="IPR013517">
    <property type="entry name" value="FG-GAP"/>
</dbReference>
<evidence type="ECO:0000256" key="4">
    <source>
        <dbReference type="ARBA" id="ARBA00023180"/>
    </source>
</evidence>
<keyword evidence="2" id="KW-0677">Repeat</keyword>
<feature type="signal peptide" evidence="5">
    <location>
        <begin position="1"/>
        <end position="32"/>
    </location>
</feature>
<dbReference type="AlphaFoldDB" id="A0A239ME02"/>
<proteinExistence type="predicted"/>
<dbReference type="InterPro" id="IPR028994">
    <property type="entry name" value="Integrin_alpha_N"/>
</dbReference>
<dbReference type="GO" id="GO:0007155">
    <property type="term" value="P:cell adhesion"/>
    <property type="evidence" value="ECO:0007669"/>
    <property type="project" value="InterPro"/>
</dbReference>
<dbReference type="GO" id="GO:0016787">
    <property type="term" value="F:hydrolase activity"/>
    <property type="evidence" value="ECO:0007669"/>
    <property type="project" value="UniProtKB-KW"/>
</dbReference>
<keyword evidence="3" id="KW-0378">Hydrolase</keyword>
<dbReference type="PANTHER" id="PTHR23221">
    <property type="entry name" value="GLYCOSYLPHOSPHATIDYLINOSITOL PHOSPHOLIPASE D"/>
    <property type="match status" value="1"/>
</dbReference>
<dbReference type="Proteomes" id="UP000198280">
    <property type="component" value="Unassembled WGS sequence"/>
</dbReference>
<dbReference type="SUPFAM" id="SSF69318">
    <property type="entry name" value="Integrin alpha N-terminal domain"/>
    <property type="match status" value="1"/>
</dbReference>
<evidence type="ECO:0000256" key="1">
    <source>
        <dbReference type="ARBA" id="ARBA00022729"/>
    </source>
</evidence>
<evidence type="ECO:0000256" key="2">
    <source>
        <dbReference type="ARBA" id="ARBA00022737"/>
    </source>
</evidence>
<sequence>MGKIRRGRVATAVAVAAAAVAGAVLMPADAMAKPLTAPADFNGDGYRDLVVPAPTAKVGSKDGAGAVVVLYGSKSGVSTTRKAVITQNTAGVPDSAETEDLFGASTAYADLDKDGYSDLLVGAPWEDLGTTKNAGTVTVLWGGKKGLAAASTLPVPRAAEGRFGMDVSALRESRGARVLVGGYGGSVEFGGTFKRDGSVGVKSLNDMSPSVAGVELADLQHDGYADSIVTSLRIGGQTGGLVYVNPGIGRRPLPGDGTTTAVGDVNGDGYNDLVVGDPDEPMAGTSGHLGGEIALWYGGRNGLASAPVRMSQNTPGVAGASAKDNEFGTSVAVADLNKDGVGDLVIGAPGQKQNNKARAGVVVVIPGKRTGALGSGSYALSQETPSVPSTSQPGEGFGTTLALGDLNRDGHPELIVGARGEDRSNGAVWVLPGTSTRLTGKGSVELTAAKLGVAGDLPQVGGFLPN</sequence>
<dbReference type="PROSITE" id="PS51470">
    <property type="entry name" value="FG_GAP"/>
    <property type="match status" value="3"/>
</dbReference>
<name>A0A239ME02_9ACTN</name>
<evidence type="ECO:0000313" key="6">
    <source>
        <dbReference type="EMBL" id="SNT40403.1"/>
    </source>
</evidence>
<dbReference type="SMART" id="SM00191">
    <property type="entry name" value="Int_alpha"/>
    <property type="match status" value="5"/>
</dbReference>
<dbReference type="InterPro" id="IPR006311">
    <property type="entry name" value="TAT_signal"/>
</dbReference>
<feature type="chain" id="PRO_5011992018" evidence="5">
    <location>
        <begin position="33"/>
        <end position="466"/>
    </location>
</feature>
<dbReference type="PANTHER" id="PTHR23221:SF7">
    <property type="entry name" value="PHOSPHATIDYLINOSITOL-GLYCAN-SPECIFIC PHOSPHOLIPASE D"/>
    <property type="match status" value="1"/>
</dbReference>
<dbReference type="Pfam" id="PF01839">
    <property type="entry name" value="FG-GAP"/>
    <property type="match status" value="5"/>
</dbReference>
<dbReference type="PROSITE" id="PS51318">
    <property type="entry name" value="TAT"/>
    <property type="match status" value="1"/>
</dbReference>
<dbReference type="PRINTS" id="PR01185">
    <property type="entry name" value="INTEGRINA"/>
</dbReference>
<dbReference type="InterPro" id="IPR000413">
    <property type="entry name" value="Integrin_alpha"/>
</dbReference>
<keyword evidence="7" id="KW-1185">Reference proteome</keyword>
<dbReference type="Gene3D" id="2.130.10.130">
    <property type="entry name" value="Integrin alpha, N-terminal"/>
    <property type="match status" value="3"/>
</dbReference>
<accession>A0A239ME02</accession>
<dbReference type="EMBL" id="FZOF01000023">
    <property type="protein sequence ID" value="SNT40403.1"/>
    <property type="molecule type" value="Genomic_DNA"/>
</dbReference>
<gene>
    <name evidence="6" type="ORF">SAMN05216252_123150</name>
</gene>
<keyword evidence="1 5" id="KW-0732">Signal</keyword>
<protein>
    <submittedName>
        <fullName evidence="6">FG-GAP repeat-containing protein</fullName>
    </submittedName>
</protein>
<dbReference type="InterPro" id="IPR013519">
    <property type="entry name" value="Int_alpha_beta-p"/>
</dbReference>